<keyword evidence="1" id="KW-0143">Chaperone</keyword>
<dbReference type="Pfam" id="PF01556">
    <property type="entry name" value="DnaJ_C"/>
    <property type="match status" value="1"/>
</dbReference>
<evidence type="ECO:0000256" key="1">
    <source>
        <dbReference type="ARBA" id="ARBA00023186"/>
    </source>
</evidence>
<evidence type="ECO:0000259" key="2">
    <source>
        <dbReference type="PROSITE" id="PS50076"/>
    </source>
</evidence>
<dbReference type="eggNOG" id="COG0484">
    <property type="taxonomic scope" value="Bacteria"/>
</dbReference>
<dbReference type="InterPro" id="IPR002939">
    <property type="entry name" value="DnaJ_C"/>
</dbReference>
<dbReference type="CDD" id="cd10747">
    <property type="entry name" value="DnaJ_C"/>
    <property type="match status" value="1"/>
</dbReference>
<comment type="caution">
    <text evidence="3">The sequence shown here is derived from an EMBL/GenBank/DDBJ whole genome shotgun (WGS) entry which is preliminary data.</text>
</comment>
<dbReference type="Proteomes" id="UP000003656">
    <property type="component" value="Unassembled WGS sequence"/>
</dbReference>
<evidence type="ECO:0000313" key="3">
    <source>
        <dbReference type="EMBL" id="EFA22889.1"/>
    </source>
</evidence>
<dbReference type="PRINTS" id="PR00625">
    <property type="entry name" value="JDOMAIN"/>
</dbReference>
<protein>
    <submittedName>
        <fullName evidence="3">DnaJ domain protein</fullName>
    </submittedName>
    <submittedName>
        <fullName evidence="4">Molecular chaperone DnaJ</fullName>
    </submittedName>
</protein>
<dbReference type="PANTHER" id="PTHR43096:SF52">
    <property type="entry name" value="DNAJ HOMOLOG 1, MITOCHONDRIAL-RELATED"/>
    <property type="match status" value="1"/>
</dbReference>
<dbReference type="RefSeq" id="WP_006295378.1">
    <property type="nucleotide sequence ID" value="NZ_ABXB03000003.1"/>
</dbReference>
<keyword evidence="6" id="KW-1185">Reference proteome</keyword>
<dbReference type="SUPFAM" id="SSF46565">
    <property type="entry name" value="Chaperone J-domain"/>
    <property type="match status" value="1"/>
</dbReference>
<sequence length="353" mass="37969">MAENEWLNKDFYTILGVSKDATESEITKAYRKLARKYHPDINKTKEGEEKFKDISEAYDVLKDKESRERYDAIRQFGMGGARFTGGAGDAGFNAGDFADMFGGMFGGGAPGGGNTHIRFQTGGNGGGFNAANLNDIFGGMFGGGGYGTNHGYYDDYDYDDGAFQGHRPTTMPEDGTDLNSKITLTFRQAVKGATVSLSAGGKKFKTRVPAGVKDGQKIRLAGKGRAGKHGGKNGDLYLQVTVKPDEKFTMEGDDLVMTLPISVGQAVAGAKIEARDFEGEFTTFKVPAGTSSGAEVRVHGKGVQRPSKKGDLVARIEIRVPEHASHAEKNAAKAFDEACGEKFLEELAEQQKR</sequence>
<dbReference type="InterPro" id="IPR008971">
    <property type="entry name" value="HSP40/DnaJ_pept-bd"/>
</dbReference>
<dbReference type="PANTHER" id="PTHR43096">
    <property type="entry name" value="DNAJ HOMOLOG 1, MITOCHONDRIAL-RELATED"/>
    <property type="match status" value="1"/>
</dbReference>
<dbReference type="PROSITE" id="PS00636">
    <property type="entry name" value="DNAJ_1"/>
    <property type="match status" value="1"/>
</dbReference>
<reference evidence="4 6" key="2">
    <citation type="submission" date="2014-03" db="EMBL/GenBank/DDBJ databases">
        <title>Genomics of Bifidobacteria.</title>
        <authorList>
            <person name="Ventura M."/>
            <person name="Milani C."/>
            <person name="Lugli G.A."/>
        </authorList>
    </citation>
    <scope>NUCLEOTIDE SEQUENCE [LARGE SCALE GENOMIC DNA]</scope>
    <source>
        <strain evidence="4 6">LMG 11596</strain>
    </source>
</reference>
<accession>D1NVN8</accession>
<gene>
    <name evidence="4" type="ORF">BGLCM_0521</name>
    <name evidence="3" type="ORF">BIFGAL_03929</name>
</gene>
<dbReference type="CDD" id="cd06257">
    <property type="entry name" value="DnaJ"/>
    <property type="match status" value="1"/>
</dbReference>
<dbReference type="GO" id="GO:0051082">
    <property type="term" value="F:unfolded protein binding"/>
    <property type="evidence" value="ECO:0007669"/>
    <property type="project" value="InterPro"/>
</dbReference>
<dbReference type="InterPro" id="IPR018253">
    <property type="entry name" value="DnaJ_domain_CS"/>
</dbReference>
<dbReference type="SUPFAM" id="SSF49493">
    <property type="entry name" value="HSP40/DnaJ peptide-binding domain"/>
    <property type="match status" value="2"/>
</dbReference>
<dbReference type="Gene3D" id="2.60.260.20">
    <property type="entry name" value="Urease metallochaperone UreE, N-terminal domain"/>
    <property type="match status" value="2"/>
</dbReference>
<dbReference type="PROSITE" id="PS50076">
    <property type="entry name" value="DNAJ_2"/>
    <property type="match status" value="1"/>
</dbReference>
<dbReference type="SMART" id="SM00271">
    <property type="entry name" value="DnaJ"/>
    <property type="match status" value="1"/>
</dbReference>
<proteinExistence type="predicted"/>
<dbReference type="Pfam" id="PF00226">
    <property type="entry name" value="DnaJ"/>
    <property type="match status" value="1"/>
</dbReference>
<reference evidence="3 5" key="1">
    <citation type="submission" date="2009-11" db="EMBL/GenBank/DDBJ databases">
        <authorList>
            <person name="Weinstock G."/>
            <person name="Sodergren E."/>
            <person name="Clifton S."/>
            <person name="Fulton L."/>
            <person name="Fulton B."/>
            <person name="Courtney L."/>
            <person name="Fronick C."/>
            <person name="Harrison M."/>
            <person name="Strong C."/>
            <person name="Farmer C."/>
            <person name="Delahaunty K."/>
            <person name="Markovic C."/>
            <person name="Hall O."/>
            <person name="Minx P."/>
            <person name="Tomlinson C."/>
            <person name="Mitreva M."/>
            <person name="Nelson J."/>
            <person name="Hou S."/>
            <person name="Wollam A."/>
            <person name="Pepin K.H."/>
            <person name="Johnson M."/>
            <person name="Bhonagiri V."/>
            <person name="Nash W.E."/>
            <person name="Warren W."/>
            <person name="Chinwalla A."/>
            <person name="Mardis E.R."/>
            <person name="Wilson R.K."/>
        </authorList>
    </citation>
    <scope>NUCLEOTIDE SEQUENCE [LARGE SCALE GENOMIC DNA]</scope>
    <source>
        <strain evidence="3 5">DSM 20093</strain>
    </source>
</reference>
<dbReference type="EMBL" id="JGYW01000003">
    <property type="protein sequence ID" value="KFI59409.1"/>
    <property type="molecule type" value="Genomic_DNA"/>
</dbReference>
<dbReference type="InterPro" id="IPR001623">
    <property type="entry name" value="DnaJ_domain"/>
</dbReference>
<dbReference type="STRING" id="561180.BIFGAL_03929"/>
<dbReference type="Gene3D" id="1.10.287.110">
    <property type="entry name" value="DnaJ domain"/>
    <property type="match status" value="1"/>
</dbReference>
<dbReference type="AlphaFoldDB" id="D1NVN8"/>
<dbReference type="OrthoDB" id="9779889at2"/>
<evidence type="ECO:0000313" key="6">
    <source>
        <dbReference type="Proteomes" id="UP000029074"/>
    </source>
</evidence>
<dbReference type="Proteomes" id="UP000029074">
    <property type="component" value="Unassembled WGS sequence"/>
</dbReference>
<dbReference type="EMBL" id="ABXB03000003">
    <property type="protein sequence ID" value="EFA22889.1"/>
    <property type="molecule type" value="Genomic_DNA"/>
</dbReference>
<dbReference type="GO" id="GO:0042026">
    <property type="term" value="P:protein refolding"/>
    <property type="evidence" value="ECO:0007669"/>
    <property type="project" value="TreeGrafter"/>
</dbReference>
<evidence type="ECO:0000313" key="4">
    <source>
        <dbReference type="EMBL" id="KFI59409.1"/>
    </source>
</evidence>
<evidence type="ECO:0000313" key="5">
    <source>
        <dbReference type="Proteomes" id="UP000003656"/>
    </source>
</evidence>
<feature type="domain" description="J" evidence="2">
    <location>
        <begin position="10"/>
        <end position="74"/>
    </location>
</feature>
<organism evidence="3 5">
    <name type="scientific">Bifidobacterium gallicum DSM 20093 = LMG 11596</name>
    <dbReference type="NCBI Taxonomy" id="561180"/>
    <lineage>
        <taxon>Bacteria</taxon>
        <taxon>Bacillati</taxon>
        <taxon>Actinomycetota</taxon>
        <taxon>Actinomycetes</taxon>
        <taxon>Bifidobacteriales</taxon>
        <taxon>Bifidobacteriaceae</taxon>
        <taxon>Bifidobacterium</taxon>
    </lineage>
</organism>
<name>D1NVN8_9BIFI</name>
<dbReference type="InterPro" id="IPR036869">
    <property type="entry name" value="J_dom_sf"/>
</dbReference>
<dbReference type="GO" id="GO:0005737">
    <property type="term" value="C:cytoplasm"/>
    <property type="evidence" value="ECO:0007669"/>
    <property type="project" value="TreeGrafter"/>
</dbReference>